<feature type="region of interest" description="Disordered" evidence="6">
    <location>
        <begin position="422"/>
        <end position="533"/>
    </location>
</feature>
<dbReference type="GO" id="GO:0006896">
    <property type="term" value="P:Golgi to vacuole transport"/>
    <property type="evidence" value="ECO:0007669"/>
    <property type="project" value="UniProtKB-ARBA"/>
</dbReference>
<evidence type="ECO:0000313" key="9">
    <source>
        <dbReference type="EMBL" id="PWN30844.1"/>
    </source>
</evidence>
<evidence type="ECO:0000256" key="3">
    <source>
        <dbReference type="ARBA" id="ARBA00022927"/>
    </source>
</evidence>
<keyword evidence="10" id="KW-1185">Reference proteome</keyword>
<comment type="function">
    <text evidence="5">May play a role in the regulation of membrane traffic through the trans-Golgi network.</text>
</comment>
<dbReference type="InterPro" id="IPR038425">
    <property type="entry name" value="GAT_sf"/>
</dbReference>
<dbReference type="Gene3D" id="1.20.58.160">
    <property type="match status" value="1"/>
</dbReference>
<evidence type="ECO:0000259" key="8">
    <source>
        <dbReference type="PROSITE" id="PS50909"/>
    </source>
</evidence>
<gene>
    <name evidence="9" type="ORF">BDZ90DRAFT_263684</name>
</gene>
<dbReference type="CDD" id="cd16998">
    <property type="entry name" value="VHS_GGA_fungi"/>
    <property type="match status" value="1"/>
</dbReference>
<evidence type="ECO:0000313" key="10">
    <source>
        <dbReference type="Proteomes" id="UP000245884"/>
    </source>
</evidence>
<dbReference type="CDD" id="cd14235">
    <property type="entry name" value="GAT_GGA_fungi"/>
    <property type="match status" value="1"/>
</dbReference>
<keyword evidence="2" id="KW-0813">Transport</keyword>
<dbReference type="GO" id="GO:0043130">
    <property type="term" value="F:ubiquitin binding"/>
    <property type="evidence" value="ECO:0007669"/>
    <property type="project" value="InterPro"/>
</dbReference>
<accession>A0A316V0S4</accession>
<organism evidence="9 10">
    <name type="scientific">Jaminaea rosea</name>
    <dbReference type="NCBI Taxonomy" id="1569628"/>
    <lineage>
        <taxon>Eukaryota</taxon>
        <taxon>Fungi</taxon>
        <taxon>Dikarya</taxon>
        <taxon>Basidiomycota</taxon>
        <taxon>Ustilaginomycotina</taxon>
        <taxon>Exobasidiomycetes</taxon>
        <taxon>Microstromatales</taxon>
        <taxon>Microstromatales incertae sedis</taxon>
        <taxon>Jaminaea</taxon>
    </lineage>
</organism>
<dbReference type="InterPro" id="IPR052653">
    <property type="entry name" value="ARF-binding"/>
</dbReference>
<evidence type="ECO:0000256" key="4">
    <source>
        <dbReference type="ARBA" id="ARBA00023034"/>
    </source>
</evidence>
<dbReference type="Pfam" id="PF03127">
    <property type="entry name" value="GAT"/>
    <property type="match status" value="1"/>
</dbReference>
<dbReference type="PANTHER" id="PTHR47180:SF1">
    <property type="entry name" value="ADP-RIBOSYLATION FACTOR-BINDING PROTEIN GGA1-RELATED"/>
    <property type="match status" value="1"/>
</dbReference>
<dbReference type="GO" id="GO:0005802">
    <property type="term" value="C:trans-Golgi network"/>
    <property type="evidence" value="ECO:0007669"/>
    <property type="project" value="TreeGrafter"/>
</dbReference>
<dbReference type="GO" id="GO:0035091">
    <property type="term" value="F:phosphatidylinositol binding"/>
    <property type="evidence" value="ECO:0007669"/>
    <property type="project" value="InterPro"/>
</dbReference>
<dbReference type="InterPro" id="IPR008942">
    <property type="entry name" value="ENTH_VHS"/>
</dbReference>
<dbReference type="GeneID" id="37030438"/>
<dbReference type="GO" id="GO:0006895">
    <property type="term" value="P:Golgi to endosome transport"/>
    <property type="evidence" value="ECO:0007669"/>
    <property type="project" value="TreeGrafter"/>
</dbReference>
<dbReference type="FunFam" id="1.20.58.160:FF:000005">
    <property type="entry name" value="Unplaced genomic scaffold supercont1.2, whole genome shotgun sequence"/>
    <property type="match status" value="1"/>
</dbReference>
<dbReference type="PROSITE" id="PS50179">
    <property type="entry name" value="VHS"/>
    <property type="match status" value="1"/>
</dbReference>
<dbReference type="SUPFAM" id="SSF89009">
    <property type="entry name" value="GAT-like domain"/>
    <property type="match status" value="1"/>
</dbReference>
<dbReference type="OrthoDB" id="2018246at2759"/>
<dbReference type="FunFam" id="1.25.40.90:FF:000008">
    <property type="entry name" value="VHS domain protein"/>
    <property type="match status" value="1"/>
</dbReference>
<dbReference type="Pfam" id="PF00790">
    <property type="entry name" value="VHS"/>
    <property type="match status" value="1"/>
</dbReference>
<proteinExistence type="predicted"/>
<dbReference type="RefSeq" id="XP_025365456.1">
    <property type="nucleotide sequence ID" value="XM_025508615.1"/>
</dbReference>
<comment type="subcellular location">
    <subcellularLocation>
        <location evidence="1">Golgi apparatus</location>
        <location evidence="1">trans-Golgi network</location>
    </subcellularLocation>
</comment>
<dbReference type="PROSITE" id="PS50909">
    <property type="entry name" value="GAT"/>
    <property type="match status" value="1"/>
</dbReference>
<dbReference type="SMART" id="SM00288">
    <property type="entry name" value="VHS"/>
    <property type="match status" value="1"/>
</dbReference>
<dbReference type="PANTHER" id="PTHR47180">
    <property type="entry name" value="ADP-RIBOSYLATION FACTOR-BINDING PROTEIN GGA1-RELATED"/>
    <property type="match status" value="1"/>
</dbReference>
<name>A0A316V0S4_9BASI</name>
<keyword evidence="4" id="KW-0333">Golgi apparatus</keyword>
<dbReference type="InterPro" id="IPR002014">
    <property type="entry name" value="VHS_dom"/>
</dbReference>
<feature type="compositionally biased region" description="Basic and acidic residues" evidence="6">
    <location>
        <begin position="523"/>
        <end position="533"/>
    </location>
</feature>
<keyword evidence="3" id="KW-0653">Protein transport</keyword>
<feature type="compositionally biased region" description="Low complexity" evidence="6">
    <location>
        <begin position="501"/>
        <end position="517"/>
    </location>
</feature>
<dbReference type="Proteomes" id="UP000245884">
    <property type="component" value="Unassembled WGS sequence"/>
</dbReference>
<protein>
    <submittedName>
        <fullName evidence="9">VHS-domain-containing protein</fullName>
    </submittedName>
</protein>
<reference evidence="9 10" key="1">
    <citation type="journal article" date="2018" name="Mol. Biol. Evol.">
        <title>Broad Genomic Sampling Reveals a Smut Pathogenic Ancestry of the Fungal Clade Ustilaginomycotina.</title>
        <authorList>
            <person name="Kijpornyongpan T."/>
            <person name="Mondo S.J."/>
            <person name="Barry K."/>
            <person name="Sandor L."/>
            <person name="Lee J."/>
            <person name="Lipzen A."/>
            <person name="Pangilinan J."/>
            <person name="LaButti K."/>
            <person name="Hainaut M."/>
            <person name="Henrissat B."/>
            <person name="Grigoriev I.V."/>
            <person name="Spatafora J.W."/>
            <person name="Aime M.C."/>
        </authorList>
    </citation>
    <scope>NUCLEOTIDE SEQUENCE [LARGE SCALE GENOMIC DNA]</scope>
    <source>
        <strain evidence="9 10">MCA 5214</strain>
    </source>
</reference>
<evidence type="ECO:0000256" key="5">
    <source>
        <dbReference type="ARBA" id="ARBA00053552"/>
    </source>
</evidence>
<dbReference type="SUPFAM" id="SSF48464">
    <property type="entry name" value="ENTH/VHS domain"/>
    <property type="match status" value="1"/>
</dbReference>
<dbReference type="AlphaFoldDB" id="A0A316V0S4"/>
<sequence>MSYNHHSSRGPPRGYASSSASSSTANAISAFADWAAKSIDPEMRITPVQSYVERCCDPINSQPNLALNLELADHIKSKQANTPREAAFAVVQKVNSRHPHISLLGLDLLDHLVKNVGYPFHLQIATKEFLNELVKRFPERPPLFPSPSQTKILALIHEWRNTLCVDSKHKEDLVHIRDMHRLLTYKGYRFPNLDSRAKGVMQPTNNLRSPEELEEEDRAAQAAKLQELIRRGTPRDLEQAQELMKIMSGAEPESKPDYASQTEKELDKVQSRAILLNDMLNNYQAGERFVKGDGYDQIAGHLRGVQPRLQKWISEAEDGESQQMDRLLLLNDLVNQVCERYQAFKKGDLSATVNIDPSIDPAKGGSAAVPTAKISDLISFDDEGSAAAADSAAKPAASSSSIMDDFASLTFDSAPSAATTAAASSSSTGTGPGGLPANLFDTSKLSRPPAGGAAYQSTFGAATPPMGGAVTPGGGNAAIPAQSSGSQLGGWGALQLPTAGASSSASSPSPAQPAASSKNGSGKGKDPFEDLLA</sequence>
<evidence type="ECO:0000256" key="2">
    <source>
        <dbReference type="ARBA" id="ARBA00022448"/>
    </source>
</evidence>
<dbReference type="EMBL" id="KZ819662">
    <property type="protein sequence ID" value="PWN30844.1"/>
    <property type="molecule type" value="Genomic_DNA"/>
</dbReference>
<feature type="domain" description="GAT" evidence="8">
    <location>
        <begin position="218"/>
        <end position="346"/>
    </location>
</feature>
<feature type="domain" description="VHS" evidence="7">
    <location>
        <begin position="55"/>
        <end position="191"/>
    </location>
</feature>
<dbReference type="GO" id="GO:0005829">
    <property type="term" value="C:cytosol"/>
    <property type="evidence" value="ECO:0007669"/>
    <property type="project" value="GOC"/>
</dbReference>
<evidence type="ECO:0000256" key="1">
    <source>
        <dbReference type="ARBA" id="ARBA00004601"/>
    </source>
</evidence>
<dbReference type="Gene3D" id="1.25.40.90">
    <property type="match status" value="1"/>
</dbReference>
<evidence type="ECO:0000256" key="6">
    <source>
        <dbReference type="SAM" id="MobiDB-lite"/>
    </source>
</evidence>
<dbReference type="InterPro" id="IPR004152">
    <property type="entry name" value="GAT_dom"/>
</dbReference>
<dbReference type="STRING" id="1569628.A0A316V0S4"/>
<dbReference type="GO" id="GO:0043328">
    <property type="term" value="P:protein transport to vacuole involved in ubiquitin-dependent protein catabolic process via the multivesicular body sorting pathway"/>
    <property type="evidence" value="ECO:0007669"/>
    <property type="project" value="TreeGrafter"/>
</dbReference>
<evidence type="ECO:0000259" key="7">
    <source>
        <dbReference type="PROSITE" id="PS50179"/>
    </source>
</evidence>